<organism evidence="2">
    <name type="scientific">uncultured marine group II/III euryarchaeote KM3_04_C05</name>
    <dbReference type="NCBI Taxonomy" id="1457835"/>
    <lineage>
        <taxon>Archaea</taxon>
        <taxon>Methanobacteriati</taxon>
        <taxon>Methanobacteriota</taxon>
        <taxon>environmental samples</taxon>
    </lineage>
</organism>
<evidence type="ECO:0000313" key="2">
    <source>
        <dbReference type="EMBL" id="AIE98083.1"/>
    </source>
</evidence>
<sequence length="136" mass="14773">MGILIDNGAEQIDSERWGELRIRLGILDSNEMNPSNLPFELGLHELVKLDKGCYPGQEIHARMDSRGRLARTLVRLDCKTPPSVGKHILPGIGRVVVTSNAEYEGGGVALAIIPNEAKGLDELVFDDGSTAKVELI</sequence>
<dbReference type="InterPro" id="IPR017703">
    <property type="entry name" value="YgfZ/GCV_T_CS"/>
</dbReference>
<dbReference type="EMBL" id="KF900525">
    <property type="protein sequence ID" value="AIE98083.1"/>
    <property type="molecule type" value="Genomic_DNA"/>
</dbReference>
<protein>
    <submittedName>
        <fullName evidence="2">Putative aminomethyltransferase related to GcvT</fullName>
    </submittedName>
</protein>
<keyword evidence="2" id="KW-0808">Transferase</keyword>
<name>A0A075G3B0_9EURY</name>
<dbReference type="GO" id="GO:0032259">
    <property type="term" value="P:methylation"/>
    <property type="evidence" value="ECO:0007669"/>
    <property type="project" value="UniProtKB-KW"/>
</dbReference>
<reference evidence="2" key="1">
    <citation type="journal article" date="2014" name="Genome Biol. Evol.">
        <title>Pangenome evidence for extensive interdomain horizontal transfer affecting lineage core and shell genes in uncultured planktonic thaumarchaeota and euryarchaeota.</title>
        <authorList>
            <person name="Deschamps P."/>
            <person name="Zivanovic Y."/>
            <person name="Moreira D."/>
            <person name="Rodriguez-Valera F."/>
            <person name="Lopez-Garcia P."/>
        </authorList>
    </citation>
    <scope>NUCLEOTIDE SEQUENCE</scope>
</reference>
<accession>A0A075G3B0</accession>
<dbReference type="PANTHER" id="PTHR22602:SF0">
    <property type="entry name" value="TRANSFERASE CAF17, MITOCHONDRIAL-RELATED"/>
    <property type="match status" value="1"/>
</dbReference>
<dbReference type="Gene3D" id="3.30.1360.120">
    <property type="entry name" value="Probable tRNA modification gtpase trme, domain 1"/>
    <property type="match status" value="1"/>
</dbReference>
<dbReference type="PANTHER" id="PTHR22602">
    <property type="entry name" value="TRANSFERASE CAF17, MITOCHONDRIAL-RELATED"/>
    <property type="match status" value="1"/>
</dbReference>
<dbReference type="InterPro" id="IPR045179">
    <property type="entry name" value="YgfZ/GcvT"/>
</dbReference>
<dbReference type="AlphaFoldDB" id="A0A075G3B0"/>
<dbReference type="SUPFAM" id="SSF103025">
    <property type="entry name" value="Folate-binding domain"/>
    <property type="match status" value="1"/>
</dbReference>
<keyword evidence="1" id="KW-0809">Transit peptide</keyword>
<dbReference type="NCBIfam" id="TIGR03317">
    <property type="entry name" value="ygfZ_signature"/>
    <property type="match status" value="1"/>
</dbReference>
<dbReference type="GO" id="GO:0016226">
    <property type="term" value="P:iron-sulfur cluster assembly"/>
    <property type="evidence" value="ECO:0007669"/>
    <property type="project" value="TreeGrafter"/>
</dbReference>
<dbReference type="GO" id="GO:0008168">
    <property type="term" value="F:methyltransferase activity"/>
    <property type="evidence" value="ECO:0007669"/>
    <property type="project" value="UniProtKB-KW"/>
</dbReference>
<dbReference type="InterPro" id="IPR027266">
    <property type="entry name" value="TrmE/GcvT-like"/>
</dbReference>
<proteinExistence type="predicted"/>
<evidence type="ECO:0000256" key="1">
    <source>
        <dbReference type="ARBA" id="ARBA00022946"/>
    </source>
</evidence>
<keyword evidence="2" id="KW-0489">Methyltransferase</keyword>